<evidence type="ECO:0000313" key="2">
    <source>
        <dbReference type="EMBL" id="KAF6218751.1"/>
    </source>
</evidence>
<dbReference type="EMBL" id="JACCJB010000021">
    <property type="protein sequence ID" value="KAF6218751.1"/>
    <property type="molecule type" value="Genomic_DNA"/>
</dbReference>
<dbReference type="GeneID" id="59333699"/>
<evidence type="ECO:0000256" key="1">
    <source>
        <dbReference type="SAM" id="Phobius"/>
    </source>
</evidence>
<keyword evidence="1" id="KW-0472">Membrane</keyword>
<proteinExistence type="predicted"/>
<keyword evidence="3" id="KW-1185">Reference proteome</keyword>
<dbReference type="RefSeq" id="XP_037148186.1">
    <property type="nucleotide sequence ID" value="XM_037296204.1"/>
</dbReference>
<dbReference type="AlphaFoldDB" id="A0A8H6F8D0"/>
<name>A0A8H6F8D0_9LECA</name>
<evidence type="ECO:0000313" key="3">
    <source>
        <dbReference type="Proteomes" id="UP000593566"/>
    </source>
</evidence>
<organism evidence="2 3">
    <name type="scientific">Letharia lupina</name>
    <dbReference type="NCBI Taxonomy" id="560253"/>
    <lineage>
        <taxon>Eukaryota</taxon>
        <taxon>Fungi</taxon>
        <taxon>Dikarya</taxon>
        <taxon>Ascomycota</taxon>
        <taxon>Pezizomycotina</taxon>
        <taxon>Lecanoromycetes</taxon>
        <taxon>OSLEUM clade</taxon>
        <taxon>Lecanoromycetidae</taxon>
        <taxon>Lecanorales</taxon>
        <taxon>Lecanorineae</taxon>
        <taxon>Parmeliaceae</taxon>
        <taxon>Letharia</taxon>
    </lineage>
</organism>
<gene>
    <name evidence="2" type="ORF">HO133_005293</name>
</gene>
<sequence>MFRSVITSTITLKRSMNRTKRSASAGQFLVLQKSFVVHRKFPRHTSNPEQKKLKMKLSLRSSLEAVLISYTPKNSSYRVEHLAANPLDARSDRIVPGFILPAAKSTEPSPNPTPPPPPATVTITSISTSTSLITTTVDVTVNATYYVTDTETFTTAIPTTSLTTSVTNSTVTITPTRAGPTHASSMSAVPDAKKPVSASGVLAIISGVTNLALLLAMFFLVRRFYRMYRQERVLRKQMQTEGVELKQAGAKDDEWWVTAQQ</sequence>
<comment type="caution">
    <text evidence="2">The sequence shown here is derived from an EMBL/GenBank/DDBJ whole genome shotgun (WGS) entry which is preliminary data.</text>
</comment>
<dbReference type="Proteomes" id="UP000593566">
    <property type="component" value="Unassembled WGS sequence"/>
</dbReference>
<keyword evidence="1" id="KW-0812">Transmembrane</keyword>
<protein>
    <submittedName>
        <fullName evidence="2">Uncharacterized protein</fullName>
    </submittedName>
</protein>
<reference evidence="2 3" key="1">
    <citation type="journal article" date="2020" name="Genomics">
        <title>Complete, high-quality genomes from long-read metagenomic sequencing of two wolf lichen thalli reveals enigmatic genome architecture.</title>
        <authorList>
            <person name="McKenzie S.K."/>
            <person name="Walston R.F."/>
            <person name="Allen J.L."/>
        </authorList>
    </citation>
    <scope>NUCLEOTIDE SEQUENCE [LARGE SCALE GENOMIC DNA]</scope>
    <source>
        <strain evidence="2">WasteWater1</strain>
    </source>
</reference>
<keyword evidence="1" id="KW-1133">Transmembrane helix</keyword>
<accession>A0A8H6F8D0</accession>
<feature type="transmembrane region" description="Helical" evidence="1">
    <location>
        <begin position="200"/>
        <end position="221"/>
    </location>
</feature>